<reference evidence="13 14" key="1">
    <citation type="submission" date="2020-08" db="EMBL/GenBank/DDBJ databases">
        <title>Genomic Encyclopedia of Type Strains, Phase IV (KMG-IV): sequencing the most valuable type-strain genomes for metagenomic binning, comparative biology and taxonomic classification.</title>
        <authorList>
            <person name="Goeker M."/>
        </authorList>
    </citation>
    <scope>NUCLEOTIDE SEQUENCE [LARGE SCALE GENOMIC DNA]</scope>
    <source>
        <strain evidence="13 14">DSM 17245</strain>
    </source>
</reference>
<comment type="function">
    <text evidence="9">May play the central regulatory role in sporulation. It may be an element of the effector pathway responsible for the activation of sporulation genes in response to nutritional stress. Spo0A may act in concert with spo0H (a sigma factor) to control the expression of some genes that are critical to the sporulation process.</text>
</comment>
<evidence type="ECO:0000256" key="9">
    <source>
        <dbReference type="ARBA" id="ARBA00024867"/>
    </source>
</evidence>
<dbReference type="PROSITE" id="PS00041">
    <property type="entry name" value="HTH_ARAC_FAMILY_1"/>
    <property type="match status" value="1"/>
</dbReference>
<dbReference type="GeneID" id="85013972"/>
<keyword evidence="8" id="KW-0804">Transcription</keyword>
<evidence type="ECO:0000256" key="2">
    <source>
        <dbReference type="ARBA" id="ARBA00018672"/>
    </source>
</evidence>
<evidence type="ECO:0000313" key="14">
    <source>
        <dbReference type="Proteomes" id="UP000522163"/>
    </source>
</evidence>
<dbReference type="GO" id="GO:0003700">
    <property type="term" value="F:DNA-binding transcription factor activity"/>
    <property type="evidence" value="ECO:0007669"/>
    <property type="project" value="InterPro"/>
</dbReference>
<dbReference type="GO" id="GO:0005737">
    <property type="term" value="C:cytoplasm"/>
    <property type="evidence" value="ECO:0007669"/>
    <property type="project" value="UniProtKB-SubCell"/>
</dbReference>
<evidence type="ECO:0000256" key="3">
    <source>
        <dbReference type="ARBA" id="ARBA00022490"/>
    </source>
</evidence>
<keyword evidence="6" id="KW-0805">Transcription regulation</keyword>
<keyword evidence="5" id="KW-0902">Two-component regulatory system</keyword>
<dbReference type="AlphaFoldDB" id="A0A7W9W226"/>
<dbReference type="EMBL" id="JACHHH010000002">
    <property type="protein sequence ID" value="MBB6040444.1"/>
    <property type="molecule type" value="Genomic_DNA"/>
</dbReference>
<dbReference type="InterPro" id="IPR018062">
    <property type="entry name" value="HTH_AraC-typ_CS"/>
</dbReference>
<dbReference type="RefSeq" id="WP_183682331.1">
    <property type="nucleotide sequence ID" value="NZ_CAUQUA010000002.1"/>
</dbReference>
<evidence type="ECO:0000259" key="12">
    <source>
        <dbReference type="PROSITE" id="PS50110"/>
    </source>
</evidence>
<dbReference type="InterPro" id="IPR020449">
    <property type="entry name" value="Tscrpt_reg_AraC-type_HTH"/>
</dbReference>
<evidence type="ECO:0000313" key="13">
    <source>
        <dbReference type="EMBL" id="MBB6040444.1"/>
    </source>
</evidence>
<evidence type="ECO:0000256" key="1">
    <source>
        <dbReference type="ARBA" id="ARBA00004496"/>
    </source>
</evidence>
<feature type="domain" description="Response regulatory" evidence="12">
    <location>
        <begin position="2"/>
        <end position="118"/>
    </location>
</feature>
<keyword evidence="3" id="KW-0963">Cytoplasm</keyword>
<dbReference type="CDD" id="cd17536">
    <property type="entry name" value="REC_YesN-like"/>
    <property type="match status" value="1"/>
</dbReference>
<dbReference type="SMART" id="SM00448">
    <property type="entry name" value="REC"/>
    <property type="match status" value="1"/>
</dbReference>
<dbReference type="PANTHER" id="PTHR42713:SF3">
    <property type="entry name" value="TRANSCRIPTIONAL REGULATORY PROTEIN HPTR"/>
    <property type="match status" value="1"/>
</dbReference>
<dbReference type="InterPro" id="IPR051552">
    <property type="entry name" value="HptR"/>
</dbReference>
<dbReference type="InterPro" id="IPR018060">
    <property type="entry name" value="HTH_AraC"/>
</dbReference>
<dbReference type="PRINTS" id="PR00032">
    <property type="entry name" value="HTHARAC"/>
</dbReference>
<name>A0A7W9W226_9FIRM</name>
<accession>A0A7W9W226</accession>
<dbReference type="Gene3D" id="3.40.50.2300">
    <property type="match status" value="1"/>
</dbReference>
<dbReference type="PROSITE" id="PS50110">
    <property type="entry name" value="RESPONSE_REGULATORY"/>
    <property type="match status" value="1"/>
</dbReference>
<dbReference type="GO" id="GO:0000160">
    <property type="term" value="P:phosphorelay signal transduction system"/>
    <property type="evidence" value="ECO:0007669"/>
    <property type="project" value="UniProtKB-KW"/>
</dbReference>
<keyword evidence="4 10" id="KW-0597">Phosphoprotein</keyword>
<feature type="domain" description="HTH araC/xylS-type" evidence="11">
    <location>
        <begin position="146"/>
        <end position="244"/>
    </location>
</feature>
<dbReference type="Gene3D" id="1.10.10.60">
    <property type="entry name" value="Homeodomain-like"/>
    <property type="match status" value="2"/>
</dbReference>
<dbReference type="InterPro" id="IPR009057">
    <property type="entry name" value="Homeodomain-like_sf"/>
</dbReference>
<keyword evidence="7" id="KW-0238">DNA-binding</keyword>
<dbReference type="InterPro" id="IPR011006">
    <property type="entry name" value="CheY-like_superfamily"/>
</dbReference>
<comment type="caution">
    <text evidence="13">The sequence shown here is derived from an EMBL/GenBank/DDBJ whole genome shotgun (WGS) entry which is preliminary data.</text>
</comment>
<dbReference type="InterPro" id="IPR001789">
    <property type="entry name" value="Sig_transdc_resp-reg_receiver"/>
</dbReference>
<dbReference type="SMART" id="SM00342">
    <property type="entry name" value="HTH_ARAC"/>
    <property type="match status" value="1"/>
</dbReference>
<evidence type="ECO:0000256" key="10">
    <source>
        <dbReference type="PROSITE-ProRule" id="PRU00169"/>
    </source>
</evidence>
<evidence type="ECO:0000256" key="8">
    <source>
        <dbReference type="ARBA" id="ARBA00023163"/>
    </source>
</evidence>
<organism evidence="13 14">
    <name type="scientific">Oribacterium sinus</name>
    <dbReference type="NCBI Taxonomy" id="237576"/>
    <lineage>
        <taxon>Bacteria</taxon>
        <taxon>Bacillati</taxon>
        <taxon>Bacillota</taxon>
        <taxon>Clostridia</taxon>
        <taxon>Lachnospirales</taxon>
        <taxon>Lachnospiraceae</taxon>
        <taxon>Oribacterium</taxon>
    </lineage>
</organism>
<dbReference type="SUPFAM" id="SSF46689">
    <property type="entry name" value="Homeodomain-like"/>
    <property type="match status" value="2"/>
</dbReference>
<dbReference type="Pfam" id="PF00072">
    <property type="entry name" value="Response_reg"/>
    <property type="match status" value="1"/>
</dbReference>
<dbReference type="PANTHER" id="PTHR42713">
    <property type="entry name" value="HISTIDINE KINASE-RELATED"/>
    <property type="match status" value="1"/>
</dbReference>
<proteinExistence type="predicted"/>
<dbReference type="GO" id="GO:0043565">
    <property type="term" value="F:sequence-specific DNA binding"/>
    <property type="evidence" value="ECO:0007669"/>
    <property type="project" value="InterPro"/>
</dbReference>
<dbReference type="Proteomes" id="UP000522163">
    <property type="component" value="Unassembled WGS sequence"/>
</dbReference>
<dbReference type="Pfam" id="PF12833">
    <property type="entry name" value="HTH_18"/>
    <property type="match status" value="1"/>
</dbReference>
<sequence length="249" mass="28632">MKIMIVDDEPKIRQGLRTLLSGQEGMEVVGAYESAISALLAISEKNPDVLITDIRMPECNGLDFIEKIREKDKRIKIIILSGYSEFSYAQRAIKYGVYRYLTKPTNPRELLMALRELGFNTRKNDGETVGKNVFSENFEVGNYLVREAMNYIEVHYAEKIGLKSIADVLHISPNYLSDLFRLHLKDNFSDYLLAFRLKKACLFLELPQYKVADVSQMVGFKDATYFSTVFKKAYNATPLEYKNTAKKLY</sequence>
<evidence type="ECO:0000256" key="6">
    <source>
        <dbReference type="ARBA" id="ARBA00023015"/>
    </source>
</evidence>
<evidence type="ECO:0000256" key="4">
    <source>
        <dbReference type="ARBA" id="ARBA00022553"/>
    </source>
</evidence>
<dbReference type="SUPFAM" id="SSF52172">
    <property type="entry name" value="CheY-like"/>
    <property type="match status" value="1"/>
</dbReference>
<protein>
    <recommendedName>
        <fullName evidence="2">Stage 0 sporulation protein A homolog</fullName>
    </recommendedName>
</protein>
<evidence type="ECO:0000256" key="7">
    <source>
        <dbReference type="ARBA" id="ARBA00023125"/>
    </source>
</evidence>
<gene>
    <name evidence="13" type="ORF">HNQ46_000407</name>
</gene>
<feature type="modified residue" description="4-aspartylphosphate" evidence="10">
    <location>
        <position position="53"/>
    </location>
</feature>
<evidence type="ECO:0000256" key="5">
    <source>
        <dbReference type="ARBA" id="ARBA00023012"/>
    </source>
</evidence>
<evidence type="ECO:0000259" key="11">
    <source>
        <dbReference type="PROSITE" id="PS01124"/>
    </source>
</evidence>
<dbReference type="PROSITE" id="PS01124">
    <property type="entry name" value="HTH_ARAC_FAMILY_2"/>
    <property type="match status" value="1"/>
</dbReference>
<comment type="subcellular location">
    <subcellularLocation>
        <location evidence="1">Cytoplasm</location>
    </subcellularLocation>
</comment>